<feature type="compositionally biased region" description="Acidic residues" evidence="1">
    <location>
        <begin position="139"/>
        <end position="168"/>
    </location>
</feature>
<organism evidence="2 3">
    <name type="scientific">Companilactobacillus farciminis</name>
    <dbReference type="NCBI Taxonomy" id="1612"/>
    <lineage>
        <taxon>Bacteria</taxon>
        <taxon>Bacillati</taxon>
        <taxon>Bacillota</taxon>
        <taxon>Bacilli</taxon>
        <taxon>Lactobacillales</taxon>
        <taxon>Lactobacillaceae</taxon>
        <taxon>Companilactobacillus</taxon>
    </lineage>
</organism>
<protein>
    <submittedName>
        <fullName evidence="2">Uncharacterized protein</fullName>
    </submittedName>
</protein>
<dbReference type="AlphaFoldDB" id="A0A921HSC4"/>
<reference evidence="2" key="2">
    <citation type="submission" date="2021-09" db="EMBL/GenBank/DDBJ databases">
        <authorList>
            <person name="Gilroy R."/>
        </authorList>
    </citation>
    <scope>NUCLEOTIDE SEQUENCE</scope>
    <source>
        <strain evidence="2">7886</strain>
    </source>
</reference>
<sequence>MKLAEFENRMNQITFKPLYDDSDLITMKVKLEGHFNYQIVGIDEQGTEHPYGIVSKYYPNKFNINFTDDYTEDNLFYDAPDATVQEIMKLIYKFTNTPISQREPRDLSEYRIEQSENKFNSEREAFLNTKEQYLAGDFEEHEDDFDDDPDDYVDSDDYEPEEDDEEPYSDSHEESHTDKPYLDLDLDDLFKGLFKDDNNQVNQSHSEKLKESSNELEDFSRIFIKMLGEALKNSSNSNDTKK</sequence>
<comment type="caution">
    <text evidence="2">The sequence shown here is derived from an EMBL/GenBank/DDBJ whole genome shotgun (WGS) entry which is preliminary data.</text>
</comment>
<dbReference type="EMBL" id="DYWC01000204">
    <property type="protein sequence ID" value="HJF87533.1"/>
    <property type="molecule type" value="Genomic_DNA"/>
</dbReference>
<evidence type="ECO:0000313" key="2">
    <source>
        <dbReference type="EMBL" id="HJF87533.1"/>
    </source>
</evidence>
<evidence type="ECO:0000313" key="3">
    <source>
        <dbReference type="Proteomes" id="UP000747013"/>
    </source>
</evidence>
<gene>
    <name evidence="2" type="ORF">K8V88_08870</name>
</gene>
<feature type="region of interest" description="Disordered" evidence="1">
    <location>
        <begin position="139"/>
        <end position="182"/>
    </location>
</feature>
<name>A0A921HSC4_9LACO</name>
<reference evidence="2" key="1">
    <citation type="journal article" date="2021" name="PeerJ">
        <title>Extensive microbial diversity within the chicken gut microbiome revealed by metagenomics and culture.</title>
        <authorList>
            <person name="Gilroy R."/>
            <person name="Ravi A."/>
            <person name="Getino M."/>
            <person name="Pursley I."/>
            <person name="Horton D.L."/>
            <person name="Alikhan N.F."/>
            <person name="Baker D."/>
            <person name="Gharbi K."/>
            <person name="Hall N."/>
            <person name="Watson M."/>
            <person name="Adriaenssens E.M."/>
            <person name="Foster-Nyarko E."/>
            <person name="Jarju S."/>
            <person name="Secka A."/>
            <person name="Antonio M."/>
            <person name="Oren A."/>
            <person name="Chaudhuri R.R."/>
            <person name="La Ragione R."/>
            <person name="Hildebrand F."/>
            <person name="Pallen M.J."/>
        </authorList>
    </citation>
    <scope>NUCLEOTIDE SEQUENCE</scope>
    <source>
        <strain evidence="2">7886</strain>
    </source>
</reference>
<feature type="compositionally biased region" description="Basic and acidic residues" evidence="1">
    <location>
        <begin position="169"/>
        <end position="182"/>
    </location>
</feature>
<feature type="region of interest" description="Disordered" evidence="1">
    <location>
        <begin position="196"/>
        <end position="215"/>
    </location>
</feature>
<evidence type="ECO:0000256" key="1">
    <source>
        <dbReference type="SAM" id="MobiDB-lite"/>
    </source>
</evidence>
<accession>A0A921HSC4</accession>
<proteinExistence type="predicted"/>
<dbReference type="Proteomes" id="UP000747013">
    <property type="component" value="Unassembled WGS sequence"/>
</dbReference>